<accession>A0A6I3QS45</accession>
<comment type="caution">
    <text evidence="1">The sequence shown here is derived from an EMBL/GenBank/DDBJ whole genome shotgun (WGS) entry which is preliminary data.</text>
</comment>
<evidence type="ECO:0000313" key="1">
    <source>
        <dbReference type="EMBL" id="MTS52539.1"/>
    </source>
</evidence>
<proteinExistence type="predicted"/>
<dbReference type="EMBL" id="WMZR01000019">
    <property type="protein sequence ID" value="MTS52539.1"/>
    <property type="molecule type" value="Genomic_DNA"/>
</dbReference>
<dbReference type="Proteomes" id="UP000449193">
    <property type="component" value="Unassembled WGS sequence"/>
</dbReference>
<sequence length="121" mass="13668">MRDNRGSFMNNTERLIGKMNDELAAFVAGLERLPVQDVIEKAGEIAVKTDMALLVEEAFLGPKETKALLGMRMPLEYLYQEYLKKDTGLSNVLIDHMQDAAADEAGRQRKRNRERIAGEAR</sequence>
<reference evidence="1 2" key="1">
    <citation type="journal article" date="2019" name="Nat. Med.">
        <title>A library of human gut bacterial isolates paired with longitudinal multiomics data enables mechanistic microbiome research.</title>
        <authorList>
            <person name="Poyet M."/>
            <person name="Groussin M."/>
            <person name="Gibbons S.M."/>
            <person name="Avila-Pacheco J."/>
            <person name="Jiang X."/>
            <person name="Kearney S.M."/>
            <person name="Perrotta A.R."/>
            <person name="Berdy B."/>
            <person name="Zhao S."/>
            <person name="Lieberman T.D."/>
            <person name="Swanson P.K."/>
            <person name="Smith M."/>
            <person name="Roesemann S."/>
            <person name="Alexander J.E."/>
            <person name="Rich S.A."/>
            <person name="Livny J."/>
            <person name="Vlamakis H."/>
            <person name="Clish C."/>
            <person name="Bullock K."/>
            <person name="Deik A."/>
            <person name="Scott J."/>
            <person name="Pierce K.A."/>
            <person name="Xavier R.J."/>
            <person name="Alm E.J."/>
        </authorList>
    </citation>
    <scope>NUCLEOTIDE SEQUENCE [LARGE SCALE GENOMIC DNA]</scope>
    <source>
        <strain evidence="1 2">BIOML-A7</strain>
    </source>
</reference>
<gene>
    <name evidence="1" type="ORF">GMD52_13490</name>
</gene>
<organism evidence="1 2">
    <name type="scientific">Ruthenibacterium lactatiformans</name>
    <dbReference type="NCBI Taxonomy" id="1550024"/>
    <lineage>
        <taxon>Bacteria</taxon>
        <taxon>Bacillati</taxon>
        <taxon>Bacillota</taxon>
        <taxon>Clostridia</taxon>
        <taxon>Eubacteriales</taxon>
        <taxon>Oscillospiraceae</taxon>
        <taxon>Ruthenibacterium</taxon>
    </lineage>
</organism>
<dbReference type="RefSeq" id="WP_117460976.1">
    <property type="nucleotide sequence ID" value="NZ_WMZL01000017.1"/>
</dbReference>
<protein>
    <submittedName>
        <fullName evidence="1">DUF3848 domain-containing protein</fullName>
    </submittedName>
</protein>
<dbReference type="AlphaFoldDB" id="A0A6I3QS45"/>
<name>A0A6I3QS45_9FIRM</name>
<evidence type="ECO:0000313" key="2">
    <source>
        <dbReference type="Proteomes" id="UP000449193"/>
    </source>
</evidence>